<accession>A0A1E5E0C5</accession>
<dbReference type="PANTHER" id="PTHR34219">
    <property type="entry name" value="IRON-REGULATED INNER MEMBRANE PROTEIN-RELATED"/>
    <property type="match status" value="1"/>
</dbReference>
<name>A0A1E5E0C5_9VIBR</name>
<evidence type="ECO:0000256" key="1">
    <source>
        <dbReference type="SAM" id="Phobius"/>
    </source>
</evidence>
<dbReference type="InterPro" id="IPR005625">
    <property type="entry name" value="PepSY-ass_TM"/>
</dbReference>
<sequence>MFSTPQAVDATGADAAQSKKTFYFMAWRWHFYAGLFVVPFMIMLALTGLVMLYGNTIEDIRYQSIIQVTPSETLTAPSLQLSQVQQHFPDSTIKEFIPSHQADQANRFAIVKPDGSGWFVLVNQYSAAIQGEISRDNLYALANDIHGSLLIGDMGDRLVETAASLAIVLLMTGLYMWWPRDNASKAGFFKLRLSSGKRIFWRDLHTNIGGVTSIFLLFFLITGLSWAGIWGGKMVQAWSSFPEAKYDNIPLSKQTHASMNHGATEEVPWNLEQVPMPVSQVPTSEQDAGQEVSKHSGHGAISPQSHYAIHAHELNAIVEKGQQLGFGYFRVRFPQDATGVYTLSADTMSGDISNPTQDRTVHIDQYSKQIIIDFNWNEYSPMAKFMAAGIAFHEGDIGLWNKALNTALCLFFIFIAVSGVVMWWLRKPTGQMRLVPPPLPKNSQLWKRGAVVMVVTAIVFPMAGIAIVSMMLLDFILLSRVPSLARLVK</sequence>
<protein>
    <recommendedName>
        <fullName evidence="4">Peptidase</fullName>
    </recommendedName>
</protein>
<reference evidence="2 3" key="1">
    <citation type="journal article" date="2012" name="Science">
        <title>Ecological populations of bacteria act as socially cohesive units of antibiotic production and resistance.</title>
        <authorList>
            <person name="Cordero O.X."/>
            <person name="Wildschutte H."/>
            <person name="Kirkup B."/>
            <person name="Proehl S."/>
            <person name="Ngo L."/>
            <person name="Hussain F."/>
            <person name="Le Roux F."/>
            <person name="Mincer T."/>
            <person name="Polz M.F."/>
        </authorList>
    </citation>
    <scope>NUCLEOTIDE SEQUENCE [LARGE SCALE GENOMIC DNA]</scope>
    <source>
        <strain evidence="2 3">1S-45</strain>
    </source>
</reference>
<dbReference type="STRING" id="1188252.A1QC_01715"/>
<proteinExistence type="predicted"/>
<evidence type="ECO:0008006" key="4">
    <source>
        <dbReference type="Google" id="ProtNLM"/>
    </source>
</evidence>
<gene>
    <name evidence="2" type="ORF">A1QC_01715</name>
</gene>
<keyword evidence="3" id="KW-1185">Reference proteome</keyword>
<comment type="caution">
    <text evidence="2">The sequence shown here is derived from an EMBL/GenBank/DDBJ whole genome shotgun (WGS) entry which is preliminary data.</text>
</comment>
<keyword evidence="1" id="KW-0812">Transmembrane</keyword>
<feature type="transmembrane region" description="Helical" evidence="1">
    <location>
        <begin position="208"/>
        <end position="230"/>
    </location>
</feature>
<feature type="transmembrane region" description="Helical" evidence="1">
    <location>
        <begin position="445"/>
        <end position="478"/>
    </location>
</feature>
<evidence type="ECO:0000313" key="2">
    <source>
        <dbReference type="EMBL" id="OEF23892.1"/>
    </source>
</evidence>
<evidence type="ECO:0000313" key="3">
    <source>
        <dbReference type="Proteomes" id="UP000094070"/>
    </source>
</evidence>
<keyword evidence="1" id="KW-1133">Transmembrane helix</keyword>
<dbReference type="eggNOG" id="COG3182">
    <property type="taxonomic scope" value="Bacteria"/>
</dbReference>
<dbReference type="EMBL" id="AJYK02000082">
    <property type="protein sequence ID" value="OEF23892.1"/>
    <property type="molecule type" value="Genomic_DNA"/>
</dbReference>
<dbReference type="OrthoDB" id="9791166at2"/>
<dbReference type="Proteomes" id="UP000094070">
    <property type="component" value="Unassembled WGS sequence"/>
</dbReference>
<dbReference type="PANTHER" id="PTHR34219:SF1">
    <property type="entry name" value="PEPSY DOMAIN-CONTAINING PROTEIN"/>
    <property type="match status" value="1"/>
</dbReference>
<organism evidence="2 3">
    <name type="scientific">Vibrio rumoiensis 1S-45</name>
    <dbReference type="NCBI Taxonomy" id="1188252"/>
    <lineage>
        <taxon>Bacteria</taxon>
        <taxon>Pseudomonadati</taxon>
        <taxon>Pseudomonadota</taxon>
        <taxon>Gammaproteobacteria</taxon>
        <taxon>Vibrionales</taxon>
        <taxon>Vibrionaceae</taxon>
        <taxon>Vibrio</taxon>
    </lineage>
</organism>
<dbReference type="Pfam" id="PF03929">
    <property type="entry name" value="PepSY_TM"/>
    <property type="match status" value="1"/>
</dbReference>
<feature type="transmembrane region" description="Helical" evidence="1">
    <location>
        <begin position="29"/>
        <end position="53"/>
    </location>
</feature>
<dbReference type="AlphaFoldDB" id="A0A1E5E0C5"/>
<feature type="transmembrane region" description="Helical" evidence="1">
    <location>
        <begin position="403"/>
        <end position="425"/>
    </location>
</feature>
<dbReference type="RefSeq" id="WP_017025827.1">
    <property type="nucleotide sequence ID" value="NZ_AJYK02000082.1"/>
</dbReference>
<keyword evidence="1" id="KW-0472">Membrane</keyword>